<evidence type="ECO:0000313" key="2">
    <source>
        <dbReference type="Proteomes" id="UP000228689"/>
    </source>
</evidence>
<gene>
    <name evidence="1" type="ORF">COY67_03530</name>
</gene>
<dbReference type="Proteomes" id="UP000228689">
    <property type="component" value="Unassembled WGS sequence"/>
</dbReference>
<comment type="caution">
    <text evidence="1">The sequence shown here is derived from an EMBL/GenBank/DDBJ whole genome shotgun (WGS) entry which is preliminary data.</text>
</comment>
<organism evidence="1 2">
    <name type="scientific">Candidatus Komeilibacteria bacterium CG_4_10_14_0_8_um_filter_37_78</name>
    <dbReference type="NCBI Taxonomy" id="1974471"/>
    <lineage>
        <taxon>Bacteria</taxon>
        <taxon>Candidatus Komeiliibacteriota</taxon>
    </lineage>
</organism>
<dbReference type="AlphaFoldDB" id="A0A2M7RAI6"/>
<evidence type="ECO:0000313" key="1">
    <source>
        <dbReference type="EMBL" id="PIY93798.1"/>
    </source>
</evidence>
<sequence length="109" mass="12239">MAELIKMHPTGVRYPAKADCKYFQCSVEITQGNGDFMDTEIDPAQKDELESMFQYGIDVNDDKAKISVCSIHSLALDKFYTALANNNWIVSSELLNETRTGVRLTLEGK</sequence>
<accession>A0A2M7RAI6</accession>
<reference evidence="2" key="1">
    <citation type="submission" date="2017-09" db="EMBL/GenBank/DDBJ databases">
        <title>Depth-based differentiation of microbial function through sediment-hosted aquifers and enrichment of novel symbionts in the deep terrestrial subsurface.</title>
        <authorList>
            <person name="Probst A.J."/>
            <person name="Ladd B."/>
            <person name="Jarett J.K."/>
            <person name="Geller-Mcgrath D.E."/>
            <person name="Sieber C.M.K."/>
            <person name="Emerson J.B."/>
            <person name="Anantharaman K."/>
            <person name="Thomas B.C."/>
            <person name="Malmstrom R."/>
            <person name="Stieglmeier M."/>
            <person name="Klingl A."/>
            <person name="Woyke T."/>
            <person name="Ryan C.M."/>
            <person name="Banfield J.F."/>
        </authorList>
    </citation>
    <scope>NUCLEOTIDE SEQUENCE [LARGE SCALE GENOMIC DNA]</scope>
</reference>
<name>A0A2M7RAI6_9BACT</name>
<proteinExistence type="predicted"/>
<dbReference type="EMBL" id="PFMC01000082">
    <property type="protein sequence ID" value="PIY93798.1"/>
    <property type="molecule type" value="Genomic_DNA"/>
</dbReference>
<protein>
    <submittedName>
        <fullName evidence="1">Uncharacterized protein</fullName>
    </submittedName>
</protein>